<dbReference type="PANTHER" id="PTHR48034">
    <property type="entry name" value="TRANSFORMER-2 SEX-DETERMINING PROTEIN-RELATED"/>
    <property type="match status" value="1"/>
</dbReference>
<evidence type="ECO:0000256" key="1">
    <source>
        <dbReference type="PROSITE-ProRule" id="PRU00176"/>
    </source>
</evidence>
<dbReference type="OrthoDB" id="6159137at2759"/>
<reference evidence="4" key="1">
    <citation type="submission" date="2021-08" db="EMBL/GenBank/DDBJ databases">
        <title>WGS assembly of Ceratopteris richardii.</title>
        <authorList>
            <person name="Marchant D.B."/>
            <person name="Chen G."/>
            <person name="Jenkins J."/>
            <person name="Shu S."/>
            <person name="Leebens-Mack J."/>
            <person name="Grimwood J."/>
            <person name="Schmutz J."/>
            <person name="Soltis P."/>
            <person name="Soltis D."/>
            <person name="Chen Z.-H."/>
        </authorList>
    </citation>
    <scope>NUCLEOTIDE SEQUENCE</scope>
    <source>
        <strain evidence="4">Whitten #5841</strain>
        <tissue evidence="4">Leaf</tissue>
    </source>
</reference>
<dbReference type="SUPFAM" id="SSF54928">
    <property type="entry name" value="RNA-binding domain, RBD"/>
    <property type="match status" value="1"/>
</dbReference>
<feature type="region of interest" description="Disordered" evidence="2">
    <location>
        <begin position="1"/>
        <end position="57"/>
    </location>
</feature>
<dbReference type="Gene3D" id="3.30.70.330">
    <property type="match status" value="1"/>
</dbReference>
<evidence type="ECO:0000256" key="2">
    <source>
        <dbReference type="SAM" id="MobiDB-lite"/>
    </source>
</evidence>
<sequence>MALQADPPTSRYSASPPRRSRYRSRSRSPAPRVRSPSRSRSRSRSPPDSSNPGNNLFVTGLSTRTTEADLDDFFSREGKVVECRLVVDARSRASRGFAFITMESVTVAERCIKYLNGATLDGRVITVEKAKRSRPRTPTPGRYLGLRRPGYGDRRRYYEPPRDYHRSRKRDYSPEYSPYRSQRYARDRGRSPAYSPYRSPRHGYSRSRSPSRSPYSR</sequence>
<proteinExistence type="predicted"/>
<keyword evidence="1" id="KW-0694">RNA-binding</keyword>
<dbReference type="InterPro" id="IPR012677">
    <property type="entry name" value="Nucleotide-bd_a/b_plait_sf"/>
</dbReference>
<feature type="compositionally biased region" description="Low complexity" evidence="2">
    <location>
        <begin position="140"/>
        <end position="149"/>
    </location>
</feature>
<dbReference type="InterPro" id="IPR000504">
    <property type="entry name" value="RRM_dom"/>
</dbReference>
<name>A0A8T2UNI4_CERRI</name>
<dbReference type="InterPro" id="IPR035979">
    <property type="entry name" value="RBD_domain_sf"/>
</dbReference>
<feature type="compositionally biased region" description="Low complexity" evidence="2">
    <location>
        <begin position="206"/>
        <end position="217"/>
    </location>
</feature>
<gene>
    <name evidence="4" type="ORF">KP509_05G085700</name>
</gene>
<evidence type="ECO:0000313" key="5">
    <source>
        <dbReference type="Proteomes" id="UP000825935"/>
    </source>
</evidence>
<dbReference type="PROSITE" id="PS50102">
    <property type="entry name" value="RRM"/>
    <property type="match status" value="1"/>
</dbReference>
<keyword evidence="5" id="KW-1185">Reference proteome</keyword>
<dbReference type="CDD" id="cd12417">
    <property type="entry name" value="RRM_SAFB_like"/>
    <property type="match status" value="1"/>
</dbReference>
<feature type="compositionally biased region" description="Low complexity" evidence="2">
    <location>
        <begin position="7"/>
        <end position="17"/>
    </location>
</feature>
<dbReference type="InterPro" id="IPR050441">
    <property type="entry name" value="RBM"/>
</dbReference>
<protein>
    <recommendedName>
        <fullName evidence="3">RRM domain-containing protein</fullName>
    </recommendedName>
</protein>
<feature type="domain" description="RRM" evidence="3">
    <location>
        <begin position="54"/>
        <end position="132"/>
    </location>
</feature>
<dbReference type="Proteomes" id="UP000825935">
    <property type="component" value="Chromosome 5"/>
</dbReference>
<dbReference type="AlphaFoldDB" id="A0A8T2UNI4"/>
<evidence type="ECO:0000313" key="4">
    <source>
        <dbReference type="EMBL" id="KAH7437721.1"/>
    </source>
</evidence>
<organism evidence="4 5">
    <name type="scientific">Ceratopteris richardii</name>
    <name type="common">Triangle waterfern</name>
    <dbReference type="NCBI Taxonomy" id="49495"/>
    <lineage>
        <taxon>Eukaryota</taxon>
        <taxon>Viridiplantae</taxon>
        <taxon>Streptophyta</taxon>
        <taxon>Embryophyta</taxon>
        <taxon>Tracheophyta</taxon>
        <taxon>Polypodiopsida</taxon>
        <taxon>Polypodiidae</taxon>
        <taxon>Polypodiales</taxon>
        <taxon>Pteridineae</taxon>
        <taxon>Pteridaceae</taxon>
        <taxon>Parkerioideae</taxon>
        <taxon>Ceratopteris</taxon>
    </lineage>
</organism>
<dbReference type="GO" id="GO:0003723">
    <property type="term" value="F:RNA binding"/>
    <property type="evidence" value="ECO:0007669"/>
    <property type="project" value="UniProtKB-UniRule"/>
</dbReference>
<dbReference type="Pfam" id="PF00076">
    <property type="entry name" value="RRM_1"/>
    <property type="match status" value="1"/>
</dbReference>
<comment type="caution">
    <text evidence="4">The sequence shown here is derived from an EMBL/GenBank/DDBJ whole genome shotgun (WGS) entry which is preliminary data.</text>
</comment>
<dbReference type="SMART" id="SM00360">
    <property type="entry name" value="RRM"/>
    <property type="match status" value="1"/>
</dbReference>
<evidence type="ECO:0000259" key="3">
    <source>
        <dbReference type="PROSITE" id="PS50102"/>
    </source>
</evidence>
<feature type="region of interest" description="Disordered" evidence="2">
    <location>
        <begin position="130"/>
        <end position="217"/>
    </location>
</feature>
<feature type="compositionally biased region" description="Basic and acidic residues" evidence="2">
    <location>
        <begin position="150"/>
        <end position="164"/>
    </location>
</feature>
<accession>A0A8T2UNI4</accession>
<dbReference type="EMBL" id="CM035410">
    <property type="protein sequence ID" value="KAH7437721.1"/>
    <property type="molecule type" value="Genomic_DNA"/>
</dbReference>